<dbReference type="Proteomes" id="UP000711995">
    <property type="component" value="Unassembled WGS sequence"/>
</dbReference>
<evidence type="ECO:0000313" key="4">
    <source>
        <dbReference type="Proteomes" id="UP000711995"/>
    </source>
</evidence>
<dbReference type="Gene3D" id="3.40.50.720">
    <property type="entry name" value="NAD(P)-binding Rossmann-like Domain"/>
    <property type="match status" value="1"/>
</dbReference>
<dbReference type="Pfam" id="PF13478">
    <property type="entry name" value="XdhC_C"/>
    <property type="match status" value="1"/>
</dbReference>
<dbReference type="RefSeq" id="WP_167700941.1">
    <property type="nucleotide sequence ID" value="NZ_CP118175.1"/>
</dbReference>
<accession>A0A968KS12</accession>
<sequence length="261" mass="28489">MTREILLFAEHHITQGHPVALVSITKTNGSSPASLGQLMAVLQDGSIKGTIGGGTTEYQVIQMAISAIQNREKIFEFNFNHAESGMVCGGGMSGFGHILGNENHLYIFGGGHVSQSLAKVASLTGFHVTIIEDRPELKDSFTNVQYIVSTAKDYHNHITISPFAYTVICTRGHQTDEDALKFCISQHPQYIGMIGSKSKVRTLFERVRSAGYTQDQLDSIYTPIGLNIASALPTEIAIAIMAEILIIKNKGTLEHKRNQQS</sequence>
<evidence type="ECO:0000259" key="2">
    <source>
        <dbReference type="Pfam" id="PF13478"/>
    </source>
</evidence>
<feature type="domain" description="XdhC- CoxI" evidence="1">
    <location>
        <begin position="13"/>
        <end position="77"/>
    </location>
</feature>
<proteinExistence type="predicted"/>
<gene>
    <name evidence="3" type="ORF">HCT14_07375</name>
</gene>
<keyword evidence="4" id="KW-1185">Reference proteome</keyword>
<evidence type="ECO:0000259" key="1">
    <source>
        <dbReference type="Pfam" id="PF02625"/>
    </source>
</evidence>
<dbReference type="PANTHER" id="PTHR30388">
    <property type="entry name" value="ALDEHYDE OXIDOREDUCTASE MOLYBDENUM COFACTOR ASSEMBLY PROTEIN"/>
    <property type="match status" value="1"/>
</dbReference>
<evidence type="ECO:0000313" key="3">
    <source>
        <dbReference type="EMBL" id="NIZ41323.1"/>
    </source>
</evidence>
<comment type="caution">
    <text evidence="3">The sequence shown here is derived from an EMBL/GenBank/DDBJ whole genome shotgun (WGS) entry which is preliminary data.</text>
</comment>
<dbReference type="InterPro" id="IPR052698">
    <property type="entry name" value="MoCofactor_Util/Proc"/>
</dbReference>
<dbReference type="Pfam" id="PF02625">
    <property type="entry name" value="XdhC_CoxI"/>
    <property type="match status" value="1"/>
</dbReference>
<dbReference type="InterPro" id="IPR003777">
    <property type="entry name" value="XdhC_CoxI"/>
</dbReference>
<dbReference type="InterPro" id="IPR027051">
    <property type="entry name" value="XdhC_Rossmann_dom"/>
</dbReference>
<name>A0A968KS12_9SPIO</name>
<feature type="domain" description="XdhC Rossmann" evidence="2">
    <location>
        <begin position="105"/>
        <end position="244"/>
    </location>
</feature>
<dbReference type="PANTHER" id="PTHR30388:SF6">
    <property type="entry name" value="XANTHINE DEHYDROGENASE SUBUNIT A-RELATED"/>
    <property type="match status" value="1"/>
</dbReference>
<dbReference type="EMBL" id="JAATLJ010000002">
    <property type="protein sequence ID" value="NIZ41323.1"/>
    <property type="molecule type" value="Genomic_DNA"/>
</dbReference>
<reference evidence="3 4" key="1">
    <citation type="submission" date="2020-03" db="EMBL/GenBank/DDBJ databases">
        <title>Spirochaetal bacteria isolated from arthropods constitute a novel genus Entomospira genus novum within the order Spirochaetales.</title>
        <authorList>
            <person name="Grana-Miraglia L."/>
            <person name="Sikutova S."/>
            <person name="Fingerle V."/>
            <person name="Sing A."/>
            <person name="Castillo-Ramirez S."/>
            <person name="Margos G."/>
            <person name="Rudolf I."/>
        </authorList>
    </citation>
    <scope>NUCLEOTIDE SEQUENCE [LARGE SCALE GENOMIC DNA]</scope>
    <source>
        <strain evidence="3 4">BR193</strain>
    </source>
</reference>
<protein>
    <submittedName>
        <fullName evidence="3">Xanthine dehydrogenase</fullName>
    </submittedName>
</protein>
<organism evidence="3 4">
    <name type="scientific">Entomospira entomophila</name>
    <dbReference type="NCBI Taxonomy" id="2719988"/>
    <lineage>
        <taxon>Bacteria</taxon>
        <taxon>Pseudomonadati</taxon>
        <taxon>Spirochaetota</taxon>
        <taxon>Spirochaetia</taxon>
        <taxon>Spirochaetales</taxon>
        <taxon>Spirochaetaceae</taxon>
        <taxon>Entomospira</taxon>
    </lineage>
</organism>
<dbReference type="AlphaFoldDB" id="A0A968KS12"/>